<dbReference type="SMART" id="SM00860">
    <property type="entry name" value="SMI1_KNR4"/>
    <property type="match status" value="1"/>
</dbReference>
<dbReference type="RefSeq" id="WP_121547332.1">
    <property type="nucleotide sequence ID" value="NZ_CP023407.1"/>
</dbReference>
<dbReference type="GeneID" id="93885629"/>
<name>A0A494V5X2_9ACTN</name>
<organism evidence="2 3">
    <name type="scientific">Streptomyces fungicidicus</name>
    <dbReference type="NCBI Taxonomy" id="68203"/>
    <lineage>
        <taxon>Bacteria</taxon>
        <taxon>Bacillati</taxon>
        <taxon>Actinomycetota</taxon>
        <taxon>Actinomycetes</taxon>
        <taxon>Kitasatosporales</taxon>
        <taxon>Streptomycetaceae</taxon>
        <taxon>Streptomyces</taxon>
    </lineage>
</organism>
<dbReference type="KEGG" id="sfug:CNQ36_22565"/>
<dbReference type="SUPFAM" id="SSF160631">
    <property type="entry name" value="SMI1/KNR4-like"/>
    <property type="match status" value="1"/>
</dbReference>
<dbReference type="InterPro" id="IPR018958">
    <property type="entry name" value="Knr4/Smi1-like_dom"/>
</dbReference>
<sequence length="170" mass="19565">MWVQRVIDFTGWEPSAHSVDWDAVERELQIPLPADYKELCEAFGGGTFCDSVSFLGNLEGPMFNLLVRWQASISVNRDSEPYPAYTPGGNGFITWASTEWADQYCWLFDAERPDEYCILARGDSDEWCRYEMSTSEFLYRVLAEKEFKPFGIAEYNLDPTFQPGRSVHRG</sequence>
<reference evidence="2 3" key="1">
    <citation type="submission" date="2017-09" db="EMBL/GenBank/DDBJ databases">
        <authorList>
            <person name="Zhang H."/>
            <person name="Hu S."/>
            <person name="Xu J."/>
            <person name="He Z."/>
        </authorList>
    </citation>
    <scope>NUCLEOTIDE SEQUENCE [LARGE SCALE GENOMIC DNA]</scope>
    <source>
        <strain evidence="2 3">TXX3120</strain>
    </source>
</reference>
<dbReference type="AlphaFoldDB" id="A0A494V5X2"/>
<dbReference type="Proteomes" id="UP000282170">
    <property type="component" value="Chromosome"/>
</dbReference>
<dbReference type="InterPro" id="IPR037883">
    <property type="entry name" value="Knr4/Smi1-like_sf"/>
</dbReference>
<proteinExistence type="predicted"/>
<evidence type="ECO:0000313" key="2">
    <source>
        <dbReference type="EMBL" id="AYL37938.1"/>
    </source>
</evidence>
<accession>A0A494V5X2</accession>
<evidence type="ECO:0000313" key="3">
    <source>
        <dbReference type="Proteomes" id="UP000282170"/>
    </source>
</evidence>
<dbReference type="Gene3D" id="3.40.1580.10">
    <property type="entry name" value="SMI1/KNR4-like"/>
    <property type="match status" value="1"/>
</dbReference>
<protein>
    <recommendedName>
        <fullName evidence="1">Knr4/Smi1-like domain-containing protein</fullName>
    </recommendedName>
</protein>
<evidence type="ECO:0000259" key="1">
    <source>
        <dbReference type="SMART" id="SM00860"/>
    </source>
</evidence>
<dbReference type="Pfam" id="PF14568">
    <property type="entry name" value="SUKH_6"/>
    <property type="match status" value="1"/>
</dbReference>
<gene>
    <name evidence="2" type="ORF">CNQ36_22565</name>
</gene>
<feature type="domain" description="Knr4/Smi1-like" evidence="1">
    <location>
        <begin position="15"/>
        <end position="140"/>
    </location>
</feature>
<dbReference type="EMBL" id="CP023407">
    <property type="protein sequence ID" value="AYL37938.1"/>
    <property type="molecule type" value="Genomic_DNA"/>
</dbReference>
<keyword evidence="3" id="KW-1185">Reference proteome</keyword>